<evidence type="ECO:0000313" key="2">
    <source>
        <dbReference type="EMBL" id="UOF91280.1"/>
    </source>
</evidence>
<evidence type="ECO:0000256" key="1">
    <source>
        <dbReference type="SAM" id="SignalP"/>
    </source>
</evidence>
<dbReference type="RefSeq" id="WP_347437969.1">
    <property type="nucleotide sequence ID" value="NZ_CP089291.1"/>
</dbReference>
<proteinExistence type="predicted"/>
<dbReference type="Proteomes" id="UP000830167">
    <property type="component" value="Chromosome"/>
</dbReference>
<keyword evidence="1" id="KW-0732">Signal</keyword>
<evidence type="ECO:0008006" key="4">
    <source>
        <dbReference type="Google" id="ProtNLM"/>
    </source>
</evidence>
<keyword evidence="3" id="KW-1185">Reference proteome</keyword>
<reference evidence="2" key="1">
    <citation type="submission" date="2021-12" db="EMBL/GenBank/DDBJ databases">
        <title>Alicyclobacillaceae gen. nov., sp. nov., isolated from chalcocite enrichment system.</title>
        <authorList>
            <person name="Jiang Z."/>
        </authorList>
    </citation>
    <scope>NUCLEOTIDE SEQUENCE</scope>
    <source>
        <strain evidence="2">MYW30-H2</strain>
    </source>
</reference>
<evidence type="ECO:0000313" key="3">
    <source>
        <dbReference type="Proteomes" id="UP000830167"/>
    </source>
</evidence>
<protein>
    <recommendedName>
        <fullName evidence="4">EfeO-type cupredoxin-like domain-containing protein</fullName>
    </recommendedName>
</protein>
<organism evidence="2 3">
    <name type="scientific">Fodinisporobacter ferrooxydans</name>
    <dbReference type="NCBI Taxonomy" id="2901836"/>
    <lineage>
        <taxon>Bacteria</taxon>
        <taxon>Bacillati</taxon>
        <taxon>Bacillota</taxon>
        <taxon>Bacilli</taxon>
        <taxon>Bacillales</taxon>
        <taxon>Alicyclobacillaceae</taxon>
        <taxon>Fodinisporobacter</taxon>
    </lineage>
</organism>
<feature type="signal peptide" evidence="1">
    <location>
        <begin position="1"/>
        <end position="29"/>
    </location>
</feature>
<dbReference type="EMBL" id="CP089291">
    <property type="protein sequence ID" value="UOF91280.1"/>
    <property type="molecule type" value="Genomic_DNA"/>
</dbReference>
<dbReference type="SUPFAM" id="SSF49503">
    <property type="entry name" value="Cupredoxins"/>
    <property type="match status" value="2"/>
</dbReference>
<accession>A0ABY4CLE0</accession>
<name>A0ABY4CLE0_9BACL</name>
<feature type="chain" id="PRO_5047429341" description="EfeO-type cupredoxin-like domain-containing protein" evidence="1">
    <location>
        <begin position="30"/>
        <end position="201"/>
    </location>
</feature>
<sequence length="201" mass="20980">MRNGKKYMKLTAVGAAVLALTLAGCGSNGTTTTAAAPASGTAKQTQTVAAKPPVVHLYMDIMTGKMINKKGWPMISPADFKVPAGATIDLTIRNFDDGTAALPQDAAKYAKVAGTNNNNEKVNGKEITSLNPKDVSHTITFTQLGINIPIPVTSTTEVTFKAPDKPGTYAWQCLAPCGTGKTGMQGPMVTNGYMVGNMTVQ</sequence>
<dbReference type="Gene3D" id="2.60.40.420">
    <property type="entry name" value="Cupredoxins - blue copper proteins"/>
    <property type="match status" value="1"/>
</dbReference>
<gene>
    <name evidence="2" type="ORF">LSG31_03205</name>
</gene>
<dbReference type="PROSITE" id="PS51257">
    <property type="entry name" value="PROKAR_LIPOPROTEIN"/>
    <property type="match status" value="1"/>
</dbReference>
<dbReference type="InterPro" id="IPR008972">
    <property type="entry name" value="Cupredoxin"/>
</dbReference>